<evidence type="ECO:0000256" key="1">
    <source>
        <dbReference type="ARBA" id="ARBA00004308"/>
    </source>
</evidence>
<dbReference type="PIRSF" id="PIRSF005992">
    <property type="entry name" value="Clathrin_mu"/>
    <property type="match status" value="1"/>
</dbReference>
<evidence type="ECO:0000256" key="3">
    <source>
        <dbReference type="ARBA" id="ARBA00022927"/>
    </source>
</evidence>
<evidence type="ECO:0000313" key="8">
    <source>
        <dbReference type="Proteomes" id="UP001281761"/>
    </source>
</evidence>
<dbReference type="PRINTS" id="PR00314">
    <property type="entry name" value="CLATHRINADPT"/>
</dbReference>
<dbReference type="InterPro" id="IPR036168">
    <property type="entry name" value="AP2_Mu_C_sf"/>
</dbReference>
<organism evidence="7 8">
    <name type="scientific">Blattamonas nauphoetae</name>
    <dbReference type="NCBI Taxonomy" id="2049346"/>
    <lineage>
        <taxon>Eukaryota</taxon>
        <taxon>Metamonada</taxon>
        <taxon>Preaxostyla</taxon>
        <taxon>Oxymonadida</taxon>
        <taxon>Blattamonas</taxon>
    </lineage>
</organism>
<dbReference type="PANTHER" id="PTHR10529">
    <property type="entry name" value="AP COMPLEX SUBUNIT MU"/>
    <property type="match status" value="1"/>
</dbReference>
<dbReference type="PROSITE" id="PS51072">
    <property type="entry name" value="MHD"/>
    <property type="match status" value="1"/>
</dbReference>
<sequence length="433" mass="48587">MHPLDSWHKEYSYGFREMIDSIFILSGQGDIIIDRPFAQTSPRSLAEECYKLIKENKESNLLKPVLSSEQEPAYMFHYEKHNLIYIAITRTEGPALLFSKFLEHLDLVLCDFFGEEGLGEKVRSQFVYLYMIMDELIDGGFPNITEPNMIKELLNPPGPSGHSAGTVISKTELPPTLTSSLYWRKGTVLYVNNEIFIDINETMNAIFGRDGVIITSFINGEVLCCSKLSGVPTILLNYDNVMVMEDVSVHPCVKYLEWVNKKHVMFVPPDGNFTLMKYRAGTASAAVPPPISVRPSFTFSKGSARFELAIAARNTGSKAVEQCFIDFSMPSTSRQINATATQGAFTYDSNKKTARWTVGTLPMQGEVVLTGNIDFEDRDAYCEERPIATISFRVPMYAVSGLKIRSLTLSGPTYKMFKGMRCLTIGGNYEVRM</sequence>
<proteinExistence type="inferred from homology"/>
<feature type="domain" description="MHD" evidence="6">
    <location>
        <begin position="192"/>
        <end position="432"/>
    </location>
</feature>
<dbReference type="InterPro" id="IPR050431">
    <property type="entry name" value="Adaptor_comp_med_subunit"/>
</dbReference>
<dbReference type="Pfam" id="PF00928">
    <property type="entry name" value="Adap_comp_sub"/>
    <property type="match status" value="1"/>
</dbReference>
<evidence type="ECO:0000256" key="5">
    <source>
        <dbReference type="PIRNR" id="PIRNR005992"/>
    </source>
</evidence>
<dbReference type="CDD" id="cd09252">
    <property type="entry name" value="AP-3_Mu3_Cterm"/>
    <property type="match status" value="1"/>
</dbReference>
<dbReference type="InterPro" id="IPR028565">
    <property type="entry name" value="MHD"/>
</dbReference>
<accession>A0ABQ9YGI8</accession>
<keyword evidence="4" id="KW-0472">Membrane</keyword>
<evidence type="ECO:0000259" key="6">
    <source>
        <dbReference type="PROSITE" id="PS51072"/>
    </source>
</evidence>
<evidence type="ECO:0000313" key="7">
    <source>
        <dbReference type="EMBL" id="KAK2962883.1"/>
    </source>
</evidence>
<reference evidence="7 8" key="1">
    <citation type="journal article" date="2022" name="bioRxiv">
        <title>Genomics of Preaxostyla Flagellates Illuminates Evolutionary Transitions and the Path Towards Mitochondrial Loss.</title>
        <authorList>
            <person name="Novak L.V.F."/>
            <person name="Treitli S.C."/>
            <person name="Pyrih J."/>
            <person name="Halakuc P."/>
            <person name="Pipaliya S.V."/>
            <person name="Vacek V."/>
            <person name="Brzon O."/>
            <person name="Soukal P."/>
            <person name="Eme L."/>
            <person name="Dacks J.B."/>
            <person name="Karnkowska A."/>
            <person name="Elias M."/>
            <person name="Hampl V."/>
        </authorList>
    </citation>
    <scope>NUCLEOTIDE SEQUENCE [LARGE SCALE GENOMIC DNA]</scope>
    <source>
        <strain evidence="7">NAU3</strain>
        <tissue evidence="7">Gut</tissue>
    </source>
</reference>
<comment type="subcellular location">
    <subcellularLocation>
        <location evidence="1">Endomembrane system</location>
    </subcellularLocation>
</comment>
<dbReference type="SUPFAM" id="SSF64356">
    <property type="entry name" value="SNARE-like"/>
    <property type="match status" value="1"/>
</dbReference>
<comment type="similarity">
    <text evidence="5">Belongs to the adaptor complexes medium subunit family.</text>
</comment>
<dbReference type="EMBL" id="JARBJD010000009">
    <property type="protein sequence ID" value="KAK2962883.1"/>
    <property type="molecule type" value="Genomic_DNA"/>
</dbReference>
<dbReference type="Gene3D" id="2.60.40.1170">
    <property type="entry name" value="Mu homology domain, subdomain B"/>
    <property type="match status" value="2"/>
</dbReference>
<keyword evidence="2 5" id="KW-0813">Transport</keyword>
<evidence type="ECO:0000256" key="2">
    <source>
        <dbReference type="ARBA" id="ARBA00022448"/>
    </source>
</evidence>
<keyword evidence="8" id="KW-1185">Reference proteome</keyword>
<dbReference type="Gene3D" id="3.30.450.60">
    <property type="match status" value="1"/>
</dbReference>
<evidence type="ECO:0000256" key="4">
    <source>
        <dbReference type="ARBA" id="ARBA00023136"/>
    </source>
</evidence>
<comment type="caution">
    <text evidence="7">The sequence shown here is derived from an EMBL/GenBank/DDBJ whole genome shotgun (WGS) entry which is preliminary data.</text>
</comment>
<gene>
    <name evidence="7" type="ORF">BLNAU_2318</name>
</gene>
<dbReference type="SUPFAM" id="SSF49447">
    <property type="entry name" value="Second domain of Mu2 adaptin subunit (ap50) of ap2 adaptor"/>
    <property type="match status" value="1"/>
</dbReference>
<dbReference type="Proteomes" id="UP001281761">
    <property type="component" value="Unassembled WGS sequence"/>
</dbReference>
<name>A0ABQ9YGI8_9EUKA</name>
<protein>
    <submittedName>
        <fullName evidence="7">AP-1 complex subunit mu</fullName>
    </submittedName>
</protein>
<keyword evidence="3 5" id="KW-0653">Protein transport</keyword>
<dbReference type="InterPro" id="IPR011012">
    <property type="entry name" value="Longin-like_dom_sf"/>
</dbReference>
<dbReference type="InterPro" id="IPR001392">
    <property type="entry name" value="Clathrin_mu"/>
</dbReference>